<dbReference type="GO" id="GO:0016887">
    <property type="term" value="F:ATP hydrolysis activity"/>
    <property type="evidence" value="ECO:0007669"/>
    <property type="project" value="InterPro"/>
</dbReference>
<dbReference type="Pfam" id="PF00118">
    <property type="entry name" value="Cpn60_TCP1"/>
    <property type="match status" value="1"/>
</dbReference>
<keyword evidence="5" id="KW-0963">Cytoplasm</keyword>
<dbReference type="PRINTS" id="PR00304">
    <property type="entry name" value="TCOMPLEXTCP1"/>
</dbReference>
<evidence type="ECO:0000256" key="9">
    <source>
        <dbReference type="ARBA" id="ARBA00029602"/>
    </source>
</evidence>
<dbReference type="GO" id="GO:0140662">
    <property type="term" value="F:ATP-dependent protein folding chaperone"/>
    <property type="evidence" value="ECO:0007669"/>
    <property type="project" value="InterPro"/>
</dbReference>
<dbReference type="PROSITE" id="PS00751">
    <property type="entry name" value="TCP1_2"/>
    <property type="match status" value="1"/>
</dbReference>
<evidence type="ECO:0000256" key="6">
    <source>
        <dbReference type="ARBA" id="ARBA00022741"/>
    </source>
</evidence>
<name>A0A9N9J8D0_9GLOM</name>
<dbReference type="InterPro" id="IPR027413">
    <property type="entry name" value="GROEL-like_equatorial_sf"/>
</dbReference>
<comment type="caution">
    <text evidence="11">The sequence shown here is derived from an EMBL/GenBank/DDBJ whole genome shotgun (WGS) entry which is preliminary data.</text>
</comment>
<proteinExistence type="inferred from homology"/>
<dbReference type="InterPro" id="IPR027410">
    <property type="entry name" value="TCP-1-like_intermed_sf"/>
</dbReference>
<evidence type="ECO:0000256" key="8">
    <source>
        <dbReference type="ARBA" id="ARBA00023186"/>
    </source>
</evidence>
<comment type="similarity">
    <text evidence="3 10">Belongs to the TCP-1 chaperonin family.</text>
</comment>
<evidence type="ECO:0000256" key="5">
    <source>
        <dbReference type="ARBA" id="ARBA00022490"/>
    </source>
</evidence>
<dbReference type="Gene3D" id="3.30.260.10">
    <property type="entry name" value="TCP-1-like chaperonin intermediate domain"/>
    <property type="match status" value="1"/>
</dbReference>
<evidence type="ECO:0000313" key="11">
    <source>
        <dbReference type="EMBL" id="CAG8769936.1"/>
    </source>
</evidence>
<dbReference type="FunFam" id="3.50.7.10:FF:000008">
    <property type="entry name" value="T-complex protein 1 subunit theta"/>
    <property type="match status" value="1"/>
</dbReference>
<dbReference type="GO" id="GO:0005832">
    <property type="term" value="C:chaperonin-containing T-complex"/>
    <property type="evidence" value="ECO:0007669"/>
    <property type="project" value="UniProtKB-ARBA"/>
</dbReference>
<accession>A0A9N9J8D0</accession>
<dbReference type="Gene3D" id="1.10.560.10">
    <property type="entry name" value="GroEL-like equatorial domain"/>
    <property type="match status" value="1"/>
</dbReference>
<dbReference type="InterPro" id="IPR027409">
    <property type="entry name" value="GroEL-like_apical_dom_sf"/>
</dbReference>
<comment type="subunit">
    <text evidence="4">Component of the T-complex protein 1 (TCP1) complex.</text>
</comment>
<comment type="subcellular location">
    <subcellularLocation>
        <location evidence="2">Cytoplasm</location>
    </subcellularLocation>
</comment>
<dbReference type="InterPro" id="IPR002194">
    <property type="entry name" value="Chaperonin_TCP-1_CS"/>
</dbReference>
<evidence type="ECO:0000313" key="12">
    <source>
        <dbReference type="Proteomes" id="UP000789405"/>
    </source>
</evidence>
<dbReference type="GO" id="GO:0005524">
    <property type="term" value="F:ATP binding"/>
    <property type="evidence" value="ECO:0007669"/>
    <property type="project" value="UniProtKB-KW"/>
</dbReference>
<keyword evidence="12" id="KW-1185">Reference proteome</keyword>
<evidence type="ECO:0000256" key="10">
    <source>
        <dbReference type="RuleBase" id="RU004187"/>
    </source>
</evidence>
<protein>
    <recommendedName>
        <fullName evidence="9">CCT-theta</fullName>
    </recommendedName>
</protein>
<keyword evidence="8 10" id="KW-0143">Chaperone</keyword>
<dbReference type="OrthoDB" id="1748577at2759"/>
<sequence>MALRVPKSSYPQLFKDGYKVRVDEAVLKNIQAIHELSEIVRTSFGPNGRNKMVINHLEKLFVTNDAATIIRELEVVHPAAKLLVMASHQQEQEVGDATNFVIIFAGELLQKAEYLLRMGLHPSEIVQGYELARDKVLEILEELCVETIKDQKSKPELLKAVKSAIASKQYGNEDLLADLVVDSALSIMPKNPANFNVDNIRVVKIMGSSIYESKVVNGMVFGREPEGVVHKAHKAKIGIFTCSLDLSQTETKGTVLLHSAQEMLNFTKGEEQHMEKVFKELAEAGINVVVTGSGLGELALHYLNRHNIMVVKVLSKFDLRRLCRVVGATALARLGPPTAEEMGFCDIVETVEIGGDRVTVFRQENEISRTATIVVRGATQNFLDDAERAIDDGVNIVKAVTRDGRLVAGAGATEMELLKRLLSFGEKTPGINQHSIKSYAEAFEVFPRTLAENAGLDATQILSKLYAAHHQDDSGVIGVDIESDTENSTLDAFKAGIYDCFIAKSWAIKFATDAALTVLRVDQIIMSKPAGGPKPPQQNPNWDED</sequence>
<evidence type="ECO:0000256" key="1">
    <source>
        <dbReference type="ARBA" id="ARBA00002912"/>
    </source>
</evidence>
<comment type="function">
    <text evidence="1">Molecular chaperone; assists the folding of proteins upon ATP hydrolysis.</text>
</comment>
<dbReference type="CDD" id="cd03341">
    <property type="entry name" value="TCP1_theta"/>
    <property type="match status" value="1"/>
</dbReference>
<keyword evidence="6 10" id="KW-0547">Nucleotide-binding</keyword>
<dbReference type="EMBL" id="CAJVPY010019046">
    <property type="protein sequence ID" value="CAG8769936.1"/>
    <property type="molecule type" value="Genomic_DNA"/>
</dbReference>
<dbReference type="Gene3D" id="3.50.7.10">
    <property type="entry name" value="GroEL"/>
    <property type="match status" value="1"/>
</dbReference>
<evidence type="ECO:0000256" key="2">
    <source>
        <dbReference type="ARBA" id="ARBA00004496"/>
    </source>
</evidence>
<keyword evidence="7 10" id="KW-0067">ATP-binding</keyword>
<dbReference type="InterPro" id="IPR017998">
    <property type="entry name" value="Chaperone_TCP-1"/>
</dbReference>
<dbReference type="InterPro" id="IPR002423">
    <property type="entry name" value="Cpn60/GroEL/TCP-1"/>
</dbReference>
<dbReference type="SUPFAM" id="SSF52029">
    <property type="entry name" value="GroEL apical domain-like"/>
    <property type="match status" value="1"/>
</dbReference>
<evidence type="ECO:0000256" key="7">
    <source>
        <dbReference type="ARBA" id="ARBA00022840"/>
    </source>
</evidence>
<dbReference type="PANTHER" id="PTHR11353">
    <property type="entry name" value="CHAPERONIN"/>
    <property type="match status" value="1"/>
</dbReference>
<gene>
    <name evidence="11" type="ORF">DERYTH_LOCUS18591</name>
</gene>
<dbReference type="Proteomes" id="UP000789405">
    <property type="component" value="Unassembled WGS sequence"/>
</dbReference>
<evidence type="ECO:0000256" key="4">
    <source>
        <dbReference type="ARBA" id="ARBA00011381"/>
    </source>
</evidence>
<evidence type="ECO:0000256" key="3">
    <source>
        <dbReference type="ARBA" id="ARBA00008020"/>
    </source>
</evidence>
<dbReference type="NCBIfam" id="TIGR02346">
    <property type="entry name" value="chap_CCT_theta"/>
    <property type="match status" value="1"/>
</dbReference>
<dbReference type="InterPro" id="IPR012721">
    <property type="entry name" value="Chap_CCT_theta"/>
</dbReference>
<reference evidence="11" key="1">
    <citation type="submission" date="2021-06" db="EMBL/GenBank/DDBJ databases">
        <authorList>
            <person name="Kallberg Y."/>
            <person name="Tangrot J."/>
            <person name="Rosling A."/>
        </authorList>
    </citation>
    <scope>NUCLEOTIDE SEQUENCE</scope>
    <source>
        <strain evidence="11">MA453B</strain>
    </source>
</reference>
<dbReference type="SUPFAM" id="SSF54849">
    <property type="entry name" value="GroEL-intermediate domain like"/>
    <property type="match status" value="1"/>
</dbReference>
<dbReference type="PROSITE" id="PS00750">
    <property type="entry name" value="TCP1_1"/>
    <property type="match status" value="1"/>
</dbReference>
<dbReference type="SUPFAM" id="SSF48592">
    <property type="entry name" value="GroEL equatorial domain-like"/>
    <property type="match status" value="1"/>
</dbReference>
<dbReference type="AlphaFoldDB" id="A0A9N9J8D0"/>
<dbReference type="GO" id="GO:0051082">
    <property type="term" value="F:unfolded protein binding"/>
    <property type="evidence" value="ECO:0007669"/>
    <property type="project" value="InterPro"/>
</dbReference>
<organism evidence="11 12">
    <name type="scientific">Dentiscutata erythropus</name>
    <dbReference type="NCBI Taxonomy" id="1348616"/>
    <lineage>
        <taxon>Eukaryota</taxon>
        <taxon>Fungi</taxon>
        <taxon>Fungi incertae sedis</taxon>
        <taxon>Mucoromycota</taxon>
        <taxon>Glomeromycotina</taxon>
        <taxon>Glomeromycetes</taxon>
        <taxon>Diversisporales</taxon>
        <taxon>Gigasporaceae</taxon>
        <taxon>Dentiscutata</taxon>
    </lineage>
</organism>